<keyword evidence="3 7" id="KW-1133">Transmembrane helix</keyword>
<evidence type="ECO:0000256" key="4">
    <source>
        <dbReference type="ARBA" id="ARBA00023136"/>
    </source>
</evidence>
<evidence type="ECO:0000313" key="10">
    <source>
        <dbReference type="Proteomes" id="UP000766486"/>
    </source>
</evidence>
<dbReference type="Proteomes" id="UP000766486">
    <property type="component" value="Unassembled WGS sequence"/>
</dbReference>
<feature type="compositionally biased region" description="Polar residues" evidence="6">
    <location>
        <begin position="325"/>
        <end position="339"/>
    </location>
</feature>
<evidence type="ECO:0000313" key="9">
    <source>
        <dbReference type="EMBL" id="VUC31444.1"/>
    </source>
</evidence>
<feature type="transmembrane region" description="Helical" evidence="7">
    <location>
        <begin position="228"/>
        <end position="250"/>
    </location>
</feature>
<gene>
    <name evidence="9" type="ORF">CLO192961_LOCUS305436</name>
</gene>
<feature type="domain" description="Rhodopsin" evidence="8">
    <location>
        <begin position="35"/>
        <end position="285"/>
    </location>
</feature>
<keyword evidence="4 7" id="KW-0472">Membrane</keyword>
<feature type="compositionally biased region" description="Basic and acidic residues" evidence="6">
    <location>
        <begin position="352"/>
        <end position="366"/>
    </location>
</feature>
<feature type="region of interest" description="Disordered" evidence="6">
    <location>
        <begin position="303"/>
        <end position="395"/>
    </location>
</feature>
<evidence type="ECO:0000256" key="5">
    <source>
        <dbReference type="ARBA" id="ARBA00038359"/>
    </source>
</evidence>
<protein>
    <recommendedName>
        <fullName evidence="8">Rhodopsin domain-containing protein</fullName>
    </recommendedName>
</protein>
<dbReference type="InterPro" id="IPR052337">
    <property type="entry name" value="SAT4-like"/>
</dbReference>
<reference evidence="9 10" key="1">
    <citation type="submission" date="2019-06" db="EMBL/GenBank/DDBJ databases">
        <authorList>
            <person name="Broberg M."/>
        </authorList>
    </citation>
    <scope>NUCLEOTIDE SEQUENCE [LARGE SCALE GENOMIC DNA]</scope>
</reference>
<evidence type="ECO:0000259" key="8">
    <source>
        <dbReference type="Pfam" id="PF20684"/>
    </source>
</evidence>
<name>A0ABY6UJS0_BIOOC</name>
<dbReference type="PANTHER" id="PTHR33048:SF146">
    <property type="entry name" value="INTEGRAL MEMBRANE PROTEIN"/>
    <property type="match status" value="1"/>
</dbReference>
<dbReference type="Pfam" id="PF20684">
    <property type="entry name" value="Fung_rhodopsin"/>
    <property type="match status" value="1"/>
</dbReference>
<organism evidence="9 10">
    <name type="scientific">Bionectria ochroleuca</name>
    <name type="common">Gliocladium roseum</name>
    <dbReference type="NCBI Taxonomy" id="29856"/>
    <lineage>
        <taxon>Eukaryota</taxon>
        <taxon>Fungi</taxon>
        <taxon>Dikarya</taxon>
        <taxon>Ascomycota</taxon>
        <taxon>Pezizomycotina</taxon>
        <taxon>Sordariomycetes</taxon>
        <taxon>Hypocreomycetidae</taxon>
        <taxon>Hypocreales</taxon>
        <taxon>Bionectriaceae</taxon>
        <taxon>Clonostachys</taxon>
    </lineage>
</organism>
<feature type="transmembrane region" description="Helical" evidence="7">
    <location>
        <begin position="17"/>
        <end position="39"/>
    </location>
</feature>
<feature type="transmembrane region" description="Helical" evidence="7">
    <location>
        <begin position="194"/>
        <end position="216"/>
    </location>
</feature>
<evidence type="ECO:0000256" key="3">
    <source>
        <dbReference type="ARBA" id="ARBA00022989"/>
    </source>
</evidence>
<proteinExistence type="inferred from homology"/>
<keyword evidence="10" id="KW-1185">Reference proteome</keyword>
<dbReference type="InterPro" id="IPR049326">
    <property type="entry name" value="Rhodopsin_dom_fungi"/>
</dbReference>
<evidence type="ECO:0000256" key="7">
    <source>
        <dbReference type="SAM" id="Phobius"/>
    </source>
</evidence>
<feature type="transmembrane region" description="Helical" evidence="7">
    <location>
        <begin position="262"/>
        <end position="286"/>
    </location>
</feature>
<evidence type="ECO:0000256" key="2">
    <source>
        <dbReference type="ARBA" id="ARBA00022692"/>
    </source>
</evidence>
<dbReference type="PANTHER" id="PTHR33048">
    <property type="entry name" value="PTH11-LIKE INTEGRAL MEMBRANE PROTEIN (AFU_ORTHOLOGUE AFUA_5G11245)"/>
    <property type="match status" value="1"/>
</dbReference>
<evidence type="ECO:0000256" key="1">
    <source>
        <dbReference type="ARBA" id="ARBA00004141"/>
    </source>
</evidence>
<feature type="transmembrane region" description="Helical" evidence="7">
    <location>
        <begin position="51"/>
        <end position="71"/>
    </location>
</feature>
<comment type="similarity">
    <text evidence="5">Belongs to the SAT4 family.</text>
</comment>
<evidence type="ECO:0000256" key="6">
    <source>
        <dbReference type="SAM" id="MobiDB-lite"/>
    </source>
</evidence>
<feature type="transmembrane region" description="Helical" evidence="7">
    <location>
        <begin position="147"/>
        <end position="169"/>
    </location>
</feature>
<comment type="caution">
    <text evidence="9">The sequence shown here is derived from an EMBL/GenBank/DDBJ whole genome shotgun (WGS) entry which is preliminary data.</text>
</comment>
<comment type="subcellular location">
    <subcellularLocation>
        <location evidence="1">Membrane</location>
        <topology evidence="1">Multi-pass membrane protein</topology>
    </subcellularLocation>
</comment>
<feature type="compositionally biased region" description="Polar residues" evidence="6">
    <location>
        <begin position="303"/>
        <end position="317"/>
    </location>
</feature>
<accession>A0ABY6UJS0</accession>
<dbReference type="EMBL" id="CABFNS010000833">
    <property type="protein sequence ID" value="VUC31444.1"/>
    <property type="molecule type" value="Genomic_DNA"/>
</dbReference>
<keyword evidence="2 7" id="KW-0812">Transmembrane</keyword>
<sequence length="395" mass="43717">MEAFIALGNDAYFDSTVFIATCSALSAIGGVLIALRCVASVKQIGRLYLDDYAMIVGLAFLIATFVMTHLLERSYDEMYKKVMSLLGLESKRALPPSVPDYLFDPILEMDRIWVATITVANLSTWTTKLPLMLLLARLFSVKPWVPWISYGMLVASLLVTIAITAWSGAACDMRGQWDTDVAEICSPRSARGHLASGIVGLIVDVVLFILPLPIIIRLNVPFKRKIGYGIVFLTGILGIVVSIVGCYWRKQALSGKASDRKVSILCVVLEGIIAILLGCVPAYYYIYRNVIIKANKFSNAASGVTATKSTRKPTSTARHSHMSRRYTTTADETINSTQGDWIKMETPPVSRDQSRTRQPREPREPEPSMSIDTARSSTDRDHIIHIGYDARSNRT</sequence>